<name>A0A820E6V7_9BILA</name>
<reference evidence="2" key="1">
    <citation type="submission" date="2021-02" db="EMBL/GenBank/DDBJ databases">
        <authorList>
            <person name="Nowell W R."/>
        </authorList>
    </citation>
    <scope>NUCLEOTIDE SEQUENCE</scope>
</reference>
<sequence length="195" mass="21244">TTTGLPPTTTTMNYCIEEKGMNEPLNIKPNQVILNPSPEQTTPPGDINPTLTTPGLNFPPLTMNPEINITLDQPATLTLIYVPVDRPNQPSNVNEFTVQFFYPNNTNSILFTSIIPSIPETTTTTTTGIPSPSGIPLETTTTTPSRLVPPSNISPQVDLTPNFRVPENTIIVIKITLTEDQSSPKNIGFAHEDYS</sequence>
<feature type="compositionally biased region" description="Polar residues" evidence="1">
    <location>
        <begin position="141"/>
        <end position="159"/>
    </location>
</feature>
<evidence type="ECO:0000256" key="1">
    <source>
        <dbReference type="SAM" id="MobiDB-lite"/>
    </source>
</evidence>
<feature type="region of interest" description="Disordered" evidence="1">
    <location>
        <begin position="141"/>
        <end position="160"/>
    </location>
</feature>
<proteinExistence type="predicted"/>
<protein>
    <submittedName>
        <fullName evidence="2">Uncharacterized protein</fullName>
    </submittedName>
</protein>
<gene>
    <name evidence="2" type="ORF">OTI717_LOCUS40192</name>
</gene>
<feature type="non-terminal residue" evidence="2">
    <location>
        <position position="1"/>
    </location>
</feature>
<dbReference type="AlphaFoldDB" id="A0A820E6V7"/>
<dbReference type="Proteomes" id="UP000663823">
    <property type="component" value="Unassembled WGS sequence"/>
</dbReference>
<evidence type="ECO:0000313" key="2">
    <source>
        <dbReference type="EMBL" id="CAF4243886.1"/>
    </source>
</evidence>
<organism evidence="2 3">
    <name type="scientific">Rotaria sordida</name>
    <dbReference type="NCBI Taxonomy" id="392033"/>
    <lineage>
        <taxon>Eukaryota</taxon>
        <taxon>Metazoa</taxon>
        <taxon>Spiralia</taxon>
        <taxon>Gnathifera</taxon>
        <taxon>Rotifera</taxon>
        <taxon>Eurotatoria</taxon>
        <taxon>Bdelloidea</taxon>
        <taxon>Philodinida</taxon>
        <taxon>Philodinidae</taxon>
        <taxon>Rotaria</taxon>
    </lineage>
</organism>
<accession>A0A820E6V7</accession>
<evidence type="ECO:0000313" key="3">
    <source>
        <dbReference type="Proteomes" id="UP000663823"/>
    </source>
</evidence>
<dbReference type="EMBL" id="CAJOAX010030620">
    <property type="protein sequence ID" value="CAF4243886.1"/>
    <property type="molecule type" value="Genomic_DNA"/>
</dbReference>
<comment type="caution">
    <text evidence="2">The sequence shown here is derived from an EMBL/GenBank/DDBJ whole genome shotgun (WGS) entry which is preliminary data.</text>
</comment>